<evidence type="ECO:0000313" key="2">
    <source>
        <dbReference type="EMBL" id="CAH1207165.1"/>
    </source>
</evidence>
<keyword evidence="1" id="KW-1133">Transmembrane helix</keyword>
<evidence type="ECO:0000313" key="3">
    <source>
        <dbReference type="Proteomes" id="UP000838686"/>
    </source>
</evidence>
<dbReference type="Proteomes" id="UP000838686">
    <property type="component" value="Unassembled WGS sequence"/>
</dbReference>
<organism evidence="2 3">
    <name type="scientific">Paenibacillus plantiphilus</name>
    <dbReference type="NCBI Taxonomy" id="2905650"/>
    <lineage>
        <taxon>Bacteria</taxon>
        <taxon>Bacillati</taxon>
        <taxon>Bacillota</taxon>
        <taxon>Bacilli</taxon>
        <taxon>Bacillales</taxon>
        <taxon>Paenibacillaceae</taxon>
        <taxon>Paenibacillus</taxon>
    </lineage>
</organism>
<gene>
    <name evidence="2" type="ORF">PAECIP111893_02706</name>
</gene>
<keyword evidence="3" id="KW-1185">Reference proteome</keyword>
<name>A0ABN8GEH6_9BACL</name>
<evidence type="ECO:0000256" key="1">
    <source>
        <dbReference type="SAM" id="Phobius"/>
    </source>
</evidence>
<protein>
    <submittedName>
        <fullName evidence="2">Uncharacterized protein</fullName>
    </submittedName>
</protein>
<feature type="transmembrane region" description="Helical" evidence="1">
    <location>
        <begin position="21"/>
        <end position="50"/>
    </location>
</feature>
<accession>A0ABN8GEH6</accession>
<proteinExistence type="predicted"/>
<keyword evidence="1" id="KW-0812">Transmembrane</keyword>
<comment type="caution">
    <text evidence="2">The sequence shown here is derived from an EMBL/GenBank/DDBJ whole genome shotgun (WGS) entry which is preliminary data.</text>
</comment>
<reference evidence="2" key="1">
    <citation type="submission" date="2022-01" db="EMBL/GenBank/DDBJ databases">
        <authorList>
            <person name="Criscuolo A."/>
        </authorList>
    </citation>
    <scope>NUCLEOTIDE SEQUENCE</scope>
    <source>
        <strain evidence="2">CIP111893</strain>
    </source>
</reference>
<dbReference type="EMBL" id="CAKMMF010000013">
    <property type="protein sequence ID" value="CAH1207165.1"/>
    <property type="molecule type" value="Genomic_DNA"/>
</dbReference>
<keyword evidence="1" id="KW-0472">Membrane</keyword>
<sequence>MIGDYISFLCKRDALQRKRKVVFTNFLQIKMSIGGLKGISPILIFIWPVFWQTRRNTA</sequence>